<proteinExistence type="predicted"/>
<name>A0A8S5MAB8_9CAUD</name>
<protein>
    <submittedName>
        <fullName evidence="1">Uncharacterized protein</fullName>
    </submittedName>
</protein>
<reference evidence="1" key="1">
    <citation type="journal article" date="2021" name="Proc. Natl. Acad. Sci. U.S.A.">
        <title>A Catalog of Tens of Thousands of Viruses from Human Metagenomes Reveals Hidden Associations with Chronic Diseases.</title>
        <authorList>
            <person name="Tisza M.J."/>
            <person name="Buck C.B."/>
        </authorList>
    </citation>
    <scope>NUCLEOTIDE SEQUENCE</scope>
    <source>
        <strain evidence="1">CtKvA22</strain>
    </source>
</reference>
<sequence>MKFADIAKRAKATKIACVLTDENGVQWVDVGAAVYRLEGLPKMSSEDFLRLAGVSEEKIGSFYVEGNNIPETSLRNETGDEIALTSDMAGLVVDMDGYRLMPFYTALHGVIWLDVRNMEPIMKGDTNYLRFFLRRLGSGWMIAVKDGLVLIAIIPEKKMSEFLYEQVQILWMRCEQRGVETEREEEGRNMKYQVCEHCGAHLDHGEKCDCENEK</sequence>
<organism evidence="1">
    <name type="scientific">Siphoviridae sp. ctKvA22</name>
    <dbReference type="NCBI Taxonomy" id="2826246"/>
    <lineage>
        <taxon>Viruses</taxon>
        <taxon>Duplodnaviria</taxon>
        <taxon>Heunggongvirae</taxon>
        <taxon>Uroviricota</taxon>
        <taxon>Caudoviricetes</taxon>
    </lineage>
</organism>
<accession>A0A8S5MAB8</accession>
<dbReference type="EMBL" id="BK014860">
    <property type="protein sequence ID" value="DAD79194.1"/>
    <property type="molecule type" value="Genomic_DNA"/>
</dbReference>
<evidence type="ECO:0000313" key="1">
    <source>
        <dbReference type="EMBL" id="DAD79194.1"/>
    </source>
</evidence>